<proteinExistence type="predicted"/>
<dbReference type="Proteomes" id="UP001179952">
    <property type="component" value="Unassembled WGS sequence"/>
</dbReference>
<dbReference type="InterPro" id="IPR004158">
    <property type="entry name" value="DUF247_pln"/>
</dbReference>
<evidence type="ECO:0000313" key="1">
    <source>
        <dbReference type="EMBL" id="KAK1272876.1"/>
    </source>
</evidence>
<reference evidence="1" key="2">
    <citation type="submission" date="2023-06" db="EMBL/GenBank/DDBJ databases">
        <authorList>
            <person name="Ma L."/>
            <person name="Liu K.-W."/>
            <person name="Li Z."/>
            <person name="Hsiao Y.-Y."/>
            <person name="Qi Y."/>
            <person name="Fu T."/>
            <person name="Tang G."/>
            <person name="Zhang D."/>
            <person name="Sun W.-H."/>
            <person name="Liu D.-K."/>
            <person name="Li Y."/>
            <person name="Chen G.-Z."/>
            <person name="Liu X.-D."/>
            <person name="Liao X.-Y."/>
            <person name="Jiang Y.-T."/>
            <person name="Yu X."/>
            <person name="Hao Y."/>
            <person name="Huang J."/>
            <person name="Zhao X.-W."/>
            <person name="Ke S."/>
            <person name="Chen Y.-Y."/>
            <person name="Wu W.-L."/>
            <person name="Hsu J.-L."/>
            <person name="Lin Y.-F."/>
            <person name="Huang M.-D."/>
            <person name="Li C.-Y."/>
            <person name="Huang L."/>
            <person name="Wang Z.-W."/>
            <person name="Zhao X."/>
            <person name="Zhong W.-Y."/>
            <person name="Peng D.-H."/>
            <person name="Ahmad S."/>
            <person name="Lan S."/>
            <person name="Zhang J.-S."/>
            <person name="Tsai W.-C."/>
            <person name="Van De Peer Y."/>
            <person name="Liu Z.-J."/>
        </authorList>
    </citation>
    <scope>NUCLEOTIDE SEQUENCE</scope>
    <source>
        <strain evidence="1">SCP</strain>
        <tissue evidence="1">Leaves</tissue>
    </source>
</reference>
<dbReference type="PANTHER" id="PTHR31170:SF25">
    <property type="entry name" value="BNAA09G04570D PROTEIN"/>
    <property type="match status" value="1"/>
</dbReference>
<dbReference type="AlphaFoldDB" id="A0AAV9B8T3"/>
<dbReference type="Pfam" id="PF03140">
    <property type="entry name" value="DUF247"/>
    <property type="match status" value="1"/>
</dbReference>
<reference evidence="1" key="1">
    <citation type="journal article" date="2023" name="Nat. Commun.">
        <title>Diploid and tetraploid genomes of Acorus and the evolution of monocots.</title>
        <authorList>
            <person name="Ma L."/>
            <person name="Liu K.W."/>
            <person name="Li Z."/>
            <person name="Hsiao Y.Y."/>
            <person name="Qi Y."/>
            <person name="Fu T."/>
            <person name="Tang G.D."/>
            <person name="Zhang D."/>
            <person name="Sun W.H."/>
            <person name="Liu D.K."/>
            <person name="Li Y."/>
            <person name="Chen G.Z."/>
            <person name="Liu X.D."/>
            <person name="Liao X.Y."/>
            <person name="Jiang Y.T."/>
            <person name="Yu X."/>
            <person name="Hao Y."/>
            <person name="Huang J."/>
            <person name="Zhao X.W."/>
            <person name="Ke S."/>
            <person name="Chen Y.Y."/>
            <person name="Wu W.L."/>
            <person name="Hsu J.L."/>
            <person name="Lin Y.F."/>
            <person name="Huang M.D."/>
            <person name="Li C.Y."/>
            <person name="Huang L."/>
            <person name="Wang Z.W."/>
            <person name="Zhao X."/>
            <person name="Zhong W.Y."/>
            <person name="Peng D.H."/>
            <person name="Ahmad S."/>
            <person name="Lan S."/>
            <person name="Zhang J.S."/>
            <person name="Tsai W.C."/>
            <person name="Van de Peer Y."/>
            <person name="Liu Z.J."/>
        </authorList>
    </citation>
    <scope>NUCLEOTIDE SEQUENCE</scope>
    <source>
        <strain evidence="1">SCP</strain>
    </source>
</reference>
<gene>
    <name evidence="1" type="ORF">QJS04_geneDACA007805</name>
</gene>
<organism evidence="1 2">
    <name type="scientific">Acorus gramineus</name>
    <name type="common">Dwarf sweet flag</name>
    <dbReference type="NCBI Taxonomy" id="55184"/>
    <lineage>
        <taxon>Eukaryota</taxon>
        <taxon>Viridiplantae</taxon>
        <taxon>Streptophyta</taxon>
        <taxon>Embryophyta</taxon>
        <taxon>Tracheophyta</taxon>
        <taxon>Spermatophyta</taxon>
        <taxon>Magnoliopsida</taxon>
        <taxon>Liliopsida</taxon>
        <taxon>Acoraceae</taxon>
        <taxon>Acorus</taxon>
    </lineage>
</organism>
<dbReference type="EMBL" id="JAUJYN010000004">
    <property type="protein sequence ID" value="KAK1272876.1"/>
    <property type="molecule type" value="Genomic_DNA"/>
</dbReference>
<comment type="caution">
    <text evidence="1">The sequence shown here is derived from an EMBL/GenBank/DDBJ whole genome shotgun (WGS) entry which is preliminary data.</text>
</comment>
<accession>A0AAV9B8T3</accession>
<dbReference type="PANTHER" id="PTHR31170">
    <property type="entry name" value="BNAC04G53230D PROTEIN"/>
    <property type="match status" value="1"/>
</dbReference>
<keyword evidence="2" id="KW-1185">Reference proteome</keyword>
<evidence type="ECO:0000313" key="2">
    <source>
        <dbReference type="Proteomes" id="UP001179952"/>
    </source>
</evidence>
<protein>
    <submittedName>
        <fullName evidence="1">Uncharacterized protein</fullName>
    </submittedName>
</protein>
<sequence length="79" mass="9044">MLLRPLHDEAMMSLLTWPSGTGWIQSATEQKEAGVVFKQKRQGNFIDVTFNNEVVEIPVLCIYENTFPIFKNLIALEQC</sequence>
<name>A0AAV9B8T3_ACOGR</name>